<name>A0A7S6SW59_9PHYC</name>
<evidence type="ECO:0000313" key="1">
    <source>
        <dbReference type="EMBL" id="QOR60317.1"/>
    </source>
</evidence>
<sequence length="85" mass="9387">MKLNATNRNTLRAIVIVIVLLCVLAMLRTSGYQGKEVEIETINTGSLFDIPSTEDCLKTAYYSDSKGGVCDGQKLVHEQASYKMK</sequence>
<protein>
    <submittedName>
        <fullName evidence="1">Uncharacterized protein</fullName>
    </submittedName>
</protein>
<organism evidence="1">
    <name type="scientific">Bathycoccus sp. RCC716 virus 1</name>
    <dbReference type="NCBI Taxonomy" id="2530038"/>
    <lineage>
        <taxon>Viruses</taxon>
        <taxon>Varidnaviria</taxon>
        <taxon>Bamfordvirae</taxon>
        <taxon>Nucleocytoviricota</taxon>
        <taxon>Megaviricetes</taxon>
        <taxon>Algavirales</taxon>
        <taxon>Phycodnaviridae</taxon>
        <taxon>Prasinovirus</taxon>
    </lineage>
</organism>
<accession>A0A7S6SW59</accession>
<proteinExistence type="predicted"/>
<reference evidence="1" key="1">
    <citation type="submission" date="2019-02" db="EMBL/GenBank/DDBJ databases">
        <authorList>
            <person name="Bachy C."/>
            <person name="Yung C.-M."/>
            <person name="Roux S."/>
            <person name="Sullivan M.B."/>
            <person name="Worden A.Z."/>
        </authorList>
    </citation>
    <scope>NUCLEOTIDE SEQUENCE</scope>
    <source>
        <strain evidence="1">BII-V1</strain>
    </source>
</reference>
<dbReference type="EMBL" id="MK522036">
    <property type="protein sequence ID" value="QOR60317.1"/>
    <property type="molecule type" value="Genomic_DNA"/>
</dbReference>